<accession>A0A6S4P9W6</accession>
<dbReference type="RefSeq" id="YP_010761275.1">
    <property type="nucleotide sequence ID" value="NC_047702.1"/>
</dbReference>
<sequence length="84" mass="10028">MNLHEYVKKINELETKPNEKEYDKLEVFRSNTNKCTNHEKITEDKKGNLHWCSNPPIKTHQLTDADDGERSYDMCDECFESWCM</sequence>
<protein>
    <submittedName>
        <fullName evidence="1">Uncharacterized protein</fullName>
    </submittedName>
</protein>
<reference evidence="1 2" key="1">
    <citation type="journal article" date="2013" name="PLoS Genet.">
        <title>Expanding the Marine Virosphere Using Metagenomics.</title>
        <authorList>
            <person name="Mizuno C.M."/>
            <person name="Rodriguez-Valera F."/>
            <person name="Kimes N.E."/>
            <person name="Ghai R."/>
        </authorList>
    </citation>
    <scope>NUCLEOTIDE SEQUENCE [LARGE SCALE GENOMIC DNA]</scope>
    <source>
        <strain evidence="1">UvMED-CGR-U-MedDCM-OCT-S35-C6</strain>
    </source>
</reference>
<evidence type="ECO:0000313" key="2">
    <source>
        <dbReference type="Proteomes" id="UP000504827"/>
    </source>
</evidence>
<dbReference type="KEGG" id="vg:55412505"/>
<keyword evidence="2" id="KW-1185">Reference proteome</keyword>
<evidence type="ECO:0000313" key="1">
    <source>
        <dbReference type="EMBL" id="BAQ94182.1"/>
    </source>
</evidence>
<organism evidence="1 2">
    <name type="scientific">uncultured phage_MedDCM-OCT-S35-C6</name>
    <dbReference type="NCBI Taxonomy" id="2741075"/>
    <lineage>
        <taxon>Viruses</taxon>
        <taxon>Duplodnaviria</taxon>
        <taxon>Heunggongvirae</taxon>
        <taxon>Uroviricota</taxon>
        <taxon>Caudoviricetes</taxon>
        <taxon>Autographivirales</taxon>
        <taxon>Pelagivirus</taxon>
        <taxon>Pelagivirus S35C6</taxon>
    </lineage>
</organism>
<dbReference type="GeneID" id="55412505"/>
<dbReference type="Proteomes" id="UP000504827">
    <property type="component" value="Segment"/>
</dbReference>
<name>A0A6S4P9W6_9CAUD</name>
<dbReference type="EMBL" id="AP013542">
    <property type="protein sequence ID" value="BAQ94182.1"/>
    <property type="molecule type" value="Genomic_DNA"/>
</dbReference>
<proteinExistence type="predicted"/>